<dbReference type="PANTHER" id="PTHR33726:SF8">
    <property type="entry name" value="TRANSMEMBRANE PROTEIN"/>
    <property type="match status" value="1"/>
</dbReference>
<gene>
    <name evidence="1" type="ORF">TanjilG_19026</name>
</gene>
<proteinExistence type="predicted"/>
<keyword evidence="2" id="KW-1185">Reference proteome</keyword>
<dbReference type="AlphaFoldDB" id="A0A4P1RRM8"/>
<reference evidence="1 2" key="1">
    <citation type="journal article" date="2017" name="Plant Biotechnol. J.">
        <title>A comprehensive draft genome sequence for lupin (Lupinus angustifolius), an emerging health food: insights into plant-microbe interactions and legume evolution.</title>
        <authorList>
            <person name="Hane J.K."/>
            <person name="Ming Y."/>
            <person name="Kamphuis L.G."/>
            <person name="Nelson M.N."/>
            <person name="Garg G."/>
            <person name="Atkins C.A."/>
            <person name="Bayer P.E."/>
            <person name="Bravo A."/>
            <person name="Bringans S."/>
            <person name="Cannon S."/>
            <person name="Edwards D."/>
            <person name="Foley R."/>
            <person name="Gao L.L."/>
            <person name="Harrison M.J."/>
            <person name="Huang W."/>
            <person name="Hurgobin B."/>
            <person name="Li S."/>
            <person name="Liu C.W."/>
            <person name="McGrath A."/>
            <person name="Morahan G."/>
            <person name="Murray J."/>
            <person name="Weller J."/>
            <person name="Jian J."/>
            <person name="Singh K.B."/>
        </authorList>
    </citation>
    <scope>NUCLEOTIDE SEQUENCE [LARGE SCALE GENOMIC DNA]</scope>
    <source>
        <strain evidence="2">cv. Tanjil</strain>
        <tissue evidence="1">Whole plant</tissue>
    </source>
</reference>
<dbReference type="EMBL" id="CM007362">
    <property type="protein sequence ID" value="OIW16310.1"/>
    <property type="molecule type" value="Genomic_DNA"/>
</dbReference>
<evidence type="ECO:0000313" key="1">
    <source>
        <dbReference type="EMBL" id="OIW16310.1"/>
    </source>
</evidence>
<accession>A0A4P1RRM8</accession>
<name>A0A4P1RRM8_LUPAN</name>
<dbReference type="Gramene" id="OIW16310">
    <property type="protein sequence ID" value="OIW16310"/>
    <property type="gene ID" value="TanjilG_19026"/>
</dbReference>
<dbReference type="PANTHER" id="PTHR33726">
    <property type="entry name" value="TRANSMEMBRANE PROTEIN"/>
    <property type="match status" value="1"/>
</dbReference>
<organism evidence="1 2">
    <name type="scientific">Lupinus angustifolius</name>
    <name type="common">Narrow-leaved blue lupine</name>
    <dbReference type="NCBI Taxonomy" id="3871"/>
    <lineage>
        <taxon>Eukaryota</taxon>
        <taxon>Viridiplantae</taxon>
        <taxon>Streptophyta</taxon>
        <taxon>Embryophyta</taxon>
        <taxon>Tracheophyta</taxon>
        <taxon>Spermatophyta</taxon>
        <taxon>Magnoliopsida</taxon>
        <taxon>eudicotyledons</taxon>
        <taxon>Gunneridae</taxon>
        <taxon>Pentapetalae</taxon>
        <taxon>rosids</taxon>
        <taxon>fabids</taxon>
        <taxon>Fabales</taxon>
        <taxon>Fabaceae</taxon>
        <taxon>Papilionoideae</taxon>
        <taxon>50 kb inversion clade</taxon>
        <taxon>genistoids sensu lato</taxon>
        <taxon>core genistoids</taxon>
        <taxon>Genisteae</taxon>
        <taxon>Lupinus</taxon>
    </lineage>
</organism>
<evidence type="ECO:0000313" key="2">
    <source>
        <dbReference type="Proteomes" id="UP000188354"/>
    </source>
</evidence>
<protein>
    <submittedName>
        <fullName evidence="1">Uncharacterized protein</fullName>
    </submittedName>
</protein>
<dbReference type="Proteomes" id="UP000188354">
    <property type="component" value="Chromosome LG02"/>
</dbReference>
<sequence>MMMMMMGKKSSSWVKKVMKKEYLSSVFRWKNTLNLQTNIMDTIVFKILSFVEALVLVSTLCFFYLCCGGHF</sequence>